<keyword evidence="5" id="KW-1185">Reference proteome</keyword>
<organism evidence="4 5">
    <name type="scientific">Pleomorphomonas diazotrophica</name>
    <dbReference type="NCBI Taxonomy" id="1166257"/>
    <lineage>
        <taxon>Bacteria</taxon>
        <taxon>Pseudomonadati</taxon>
        <taxon>Pseudomonadota</taxon>
        <taxon>Alphaproteobacteria</taxon>
        <taxon>Hyphomicrobiales</taxon>
        <taxon>Pleomorphomonadaceae</taxon>
        <taxon>Pleomorphomonas</taxon>
    </lineage>
</organism>
<name>A0A1I4S4P6_9HYPH</name>
<evidence type="ECO:0000313" key="5">
    <source>
        <dbReference type="Proteomes" id="UP000233491"/>
    </source>
</evidence>
<dbReference type="RefSeq" id="WP_101288471.1">
    <property type="nucleotide sequence ID" value="NZ_FOUQ01000003.1"/>
</dbReference>
<keyword evidence="1 2" id="KW-0597">Phosphoprotein</keyword>
<dbReference type="Gene3D" id="3.40.50.2300">
    <property type="match status" value="1"/>
</dbReference>
<dbReference type="SUPFAM" id="SSF52172">
    <property type="entry name" value="CheY-like"/>
    <property type="match status" value="1"/>
</dbReference>
<protein>
    <submittedName>
        <fullName evidence="4">Response regulator</fullName>
    </submittedName>
</protein>
<dbReference type="SMART" id="SM00448">
    <property type="entry name" value="REC"/>
    <property type="match status" value="1"/>
</dbReference>
<dbReference type="InterPro" id="IPR001789">
    <property type="entry name" value="Sig_transdc_resp-reg_receiver"/>
</dbReference>
<feature type="modified residue" description="4-aspartylphosphate" evidence="2">
    <location>
        <position position="54"/>
    </location>
</feature>
<gene>
    <name evidence="4" type="ORF">CXZ10_07215</name>
</gene>
<reference evidence="4 5" key="1">
    <citation type="submission" date="2017-12" db="EMBL/GenBank/DDBJ databases">
        <title>Anaerobic carbon monoxide metabolism by Pleomorphomonas carboxyditropha sp. nov., a new mesophilic hydrogenogenic carboxidotroph.</title>
        <authorList>
            <person name="Esquivel-Elizondo S."/>
            <person name="Krajmalnik-Brown R."/>
        </authorList>
    </citation>
    <scope>NUCLEOTIDE SEQUENCE [LARGE SCALE GENOMIC DNA]</scope>
    <source>
        <strain evidence="4 5">R5-392</strain>
    </source>
</reference>
<evidence type="ECO:0000259" key="3">
    <source>
        <dbReference type="PROSITE" id="PS50110"/>
    </source>
</evidence>
<dbReference type="EMBL" id="PJNW01000003">
    <property type="protein sequence ID" value="PKR89959.1"/>
    <property type="molecule type" value="Genomic_DNA"/>
</dbReference>
<proteinExistence type="predicted"/>
<accession>A0A1I4S4P6</accession>
<dbReference type="PANTHER" id="PTHR44591">
    <property type="entry name" value="STRESS RESPONSE REGULATOR PROTEIN 1"/>
    <property type="match status" value="1"/>
</dbReference>
<sequence>MQASILIVEDEWLIAEDYASTLTQAGYYVVGPCPSVDAALAALDQESIDAAVLDIQLHDETSFPVAKRLQSLGIPFAFLSGQGREHLPSELATCSLLPKPVARAALLTVASQLSSDATLQKKRR</sequence>
<dbReference type="Pfam" id="PF00072">
    <property type="entry name" value="Response_reg"/>
    <property type="match status" value="1"/>
</dbReference>
<evidence type="ECO:0000256" key="2">
    <source>
        <dbReference type="PROSITE-ProRule" id="PRU00169"/>
    </source>
</evidence>
<dbReference type="OrthoDB" id="7774278at2"/>
<comment type="caution">
    <text evidence="4">The sequence shown here is derived from an EMBL/GenBank/DDBJ whole genome shotgun (WGS) entry which is preliminary data.</text>
</comment>
<dbReference type="Proteomes" id="UP000233491">
    <property type="component" value="Unassembled WGS sequence"/>
</dbReference>
<dbReference type="PANTHER" id="PTHR44591:SF24">
    <property type="entry name" value="PROTEIN-GLUTAMATE METHYLESTERASE_PROTEIN-GLUTAMINE GLUTAMINASE 1"/>
    <property type="match status" value="1"/>
</dbReference>
<evidence type="ECO:0000313" key="4">
    <source>
        <dbReference type="EMBL" id="PKR89959.1"/>
    </source>
</evidence>
<dbReference type="InterPro" id="IPR011006">
    <property type="entry name" value="CheY-like_superfamily"/>
</dbReference>
<dbReference type="GO" id="GO:0000160">
    <property type="term" value="P:phosphorelay signal transduction system"/>
    <property type="evidence" value="ECO:0007669"/>
    <property type="project" value="InterPro"/>
</dbReference>
<feature type="domain" description="Response regulatory" evidence="3">
    <location>
        <begin position="4"/>
        <end position="114"/>
    </location>
</feature>
<evidence type="ECO:0000256" key="1">
    <source>
        <dbReference type="ARBA" id="ARBA00022553"/>
    </source>
</evidence>
<dbReference type="AlphaFoldDB" id="A0A1I4S4P6"/>
<dbReference type="InterPro" id="IPR050595">
    <property type="entry name" value="Bact_response_regulator"/>
</dbReference>
<dbReference type="PROSITE" id="PS50110">
    <property type="entry name" value="RESPONSE_REGULATORY"/>
    <property type="match status" value="1"/>
</dbReference>